<dbReference type="EMBL" id="JACHMH010000001">
    <property type="protein sequence ID" value="MBB4678565.1"/>
    <property type="molecule type" value="Genomic_DNA"/>
</dbReference>
<dbReference type="AlphaFoldDB" id="A0A7W7CCB5"/>
<dbReference type="RefSeq" id="WP_185004384.1">
    <property type="nucleotide sequence ID" value="NZ_BAAAUI010000036.1"/>
</dbReference>
<dbReference type="Proteomes" id="UP000533598">
    <property type="component" value="Unassembled WGS sequence"/>
</dbReference>
<keyword evidence="2" id="KW-1185">Reference proteome</keyword>
<name>A0A7W7CCB5_9PSEU</name>
<sequence>MYLKYVFGRPATGSAGRRRTIARPPVAADPGVHPVLGIPAAAPGADGGLAWRSAVTAPAWPERDCYGRGGTIGASPGELALAAGAEFFRLRCADIEVDNLYLAKGQTWPNRIGLSIVVTPAGPGAARFELYRGEPAEGALLASAALRVAVRPMRMPEW</sequence>
<organism evidence="1 2">
    <name type="scientific">Crossiella cryophila</name>
    <dbReference type="NCBI Taxonomy" id="43355"/>
    <lineage>
        <taxon>Bacteria</taxon>
        <taxon>Bacillati</taxon>
        <taxon>Actinomycetota</taxon>
        <taxon>Actinomycetes</taxon>
        <taxon>Pseudonocardiales</taxon>
        <taxon>Pseudonocardiaceae</taxon>
        <taxon>Crossiella</taxon>
    </lineage>
</organism>
<accession>A0A7W7CCB5</accession>
<reference evidence="1 2" key="1">
    <citation type="submission" date="2020-08" db="EMBL/GenBank/DDBJ databases">
        <title>Sequencing the genomes of 1000 actinobacteria strains.</title>
        <authorList>
            <person name="Klenk H.-P."/>
        </authorList>
    </citation>
    <scope>NUCLEOTIDE SEQUENCE [LARGE SCALE GENOMIC DNA]</scope>
    <source>
        <strain evidence="1 2">DSM 44230</strain>
    </source>
</reference>
<comment type="caution">
    <text evidence="1">The sequence shown here is derived from an EMBL/GenBank/DDBJ whole genome shotgun (WGS) entry which is preliminary data.</text>
</comment>
<gene>
    <name evidence="1" type="ORF">HNR67_004683</name>
</gene>
<proteinExistence type="predicted"/>
<evidence type="ECO:0000313" key="1">
    <source>
        <dbReference type="EMBL" id="MBB4678565.1"/>
    </source>
</evidence>
<protein>
    <submittedName>
        <fullName evidence="1">Uncharacterized protein</fullName>
    </submittedName>
</protein>
<evidence type="ECO:0000313" key="2">
    <source>
        <dbReference type="Proteomes" id="UP000533598"/>
    </source>
</evidence>